<feature type="region of interest" description="Disordered" evidence="1">
    <location>
        <begin position="1"/>
        <end position="25"/>
    </location>
</feature>
<gene>
    <name evidence="2" type="ORF">A7J05_23000</name>
</gene>
<evidence type="ECO:0008006" key="4">
    <source>
        <dbReference type="Google" id="ProtNLM"/>
    </source>
</evidence>
<evidence type="ECO:0000313" key="2">
    <source>
        <dbReference type="EMBL" id="APY91062.1"/>
    </source>
</evidence>
<reference evidence="2 3" key="1">
    <citation type="submission" date="2016-05" db="EMBL/GenBank/DDBJ databases">
        <authorList>
            <person name="Gu J."/>
        </authorList>
    </citation>
    <scope>NUCLEOTIDE SEQUENCE [LARGE SCALE GENOMIC DNA]</scope>
    <source>
        <strain evidence="2 3">ACCC40021</strain>
    </source>
</reference>
<protein>
    <recommendedName>
        <fullName evidence="4">Head-tail adaptor protein</fullName>
    </recommendedName>
</protein>
<evidence type="ECO:0000313" key="3">
    <source>
        <dbReference type="Proteomes" id="UP000187191"/>
    </source>
</evidence>
<dbReference type="EMBL" id="CP015588">
    <property type="protein sequence ID" value="APY91062.1"/>
    <property type="molecule type" value="Genomic_DNA"/>
</dbReference>
<sequence>MVRGEDDRGNETWTPTPVDVSGCNVQPMSSTEVIEGKAQTITRWRLAGPADLGLTAHDRVQFEGRTFEVDGDPGVHRSFGGVLDHTEAILMEVKG</sequence>
<evidence type="ECO:0000256" key="1">
    <source>
        <dbReference type="SAM" id="MobiDB-lite"/>
    </source>
</evidence>
<accession>A0ABM6H5A5</accession>
<dbReference type="Proteomes" id="UP000187191">
    <property type="component" value="Chromosome"/>
</dbReference>
<organism evidence="2 3">
    <name type="scientific">Streptomyces alfalfae</name>
    <dbReference type="NCBI Taxonomy" id="1642299"/>
    <lineage>
        <taxon>Bacteria</taxon>
        <taxon>Bacillati</taxon>
        <taxon>Actinomycetota</taxon>
        <taxon>Actinomycetes</taxon>
        <taxon>Kitasatosporales</taxon>
        <taxon>Streptomycetaceae</taxon>
        <taxon>Streptomyces</taxon>
    </lineage>
</organism>
<name>A0ABM6H5A5_9ACTN</name>
<keyword evidence="3" id="KW-1185">Reference proteome</keyword>
<feature type="compositionally biased region" description="Basic and acidic residues" evidence="1">
    <location>
        <begin position="1"/>
        <end position="10"/>
    </location>
</feature>
<proteinExistence type="predicted"/>